<dbReference type="Gene3D" id="3.40.50.720">
    <property type="entry name" value="NAD(P)-binding Rossmann-like Domain"/>
    <property type="match status" value="1"/>
</dbReference>
<proteinExistence type="predicted"/>
<dbReference type="RefSeq" id="WP_093915305.1">
    <property type="nucleotide sequence ID" value="NZ_FPAJ01000001.1"/>
</dbReference>
<dbReference type="Gene3D" id="1.10.1040.10">
    <property type="entry name" value="N-(1-d-carboxylethyl)-l-norvaline Dehydrogenase, domain 2"/>
    <property type="match status" value="1"/>
</dbReference>
<keyword evidence="7" id="KW-1185">Reference proteome</keyword>
<evidence type="ECO:0000256" key="1">
    <source>
        <dbReference type="ARBA" id="ARBA00023002"/>
    </source>
</evidence>
<evidence type="ECO:0000256" key="2">
    <source>
        <dbReference type="ARBA" id="ARBA00023027"/>
    </source>
</evidence>
<dbReference type="InterPro" id="IPR015815">
    <property type="entry name" value="HIBADH-related"/>
</dbReference>
<protein>
    <submittedName>
        <fullName evidence="6">Putative dehydrogenase</fullName>
    </submittedName>
</protein>
<dbReference type="PIRSF" id="PIRSF000103">
    <property type="entry name" value="HIBADH"/>
    <property type="match status" value="1"/>
</dbReference>
<dbReference type="Pfam" id="PF03446">
    <property type="entry name" value="NAD_binding_2"/>
    <property type="match status" value="1"/>
</dbReference>
<organism evidence="6 7">
    <name type="scientific">Sulfitobacter marinus</name>
    <dbReference type="NCBI Taxonomy" id="394264"/>
    <lineage>
        <taxon>Bacteria</taxon>
        <taxon>Pseudomonadati</taxon>
        <taxon>Pseudomonadota</taxon>
        <taxon>Alphaproteobacteria</taxon>
        <taxon>Rhodobacterales</taxon>
        <taxon>Roseobacteraceae</taxon>
        <taxon>Sulfitobacter</taxon>
    </lineage>
</organism>
<dbReference type="InterPro" id="IPR006115">
    <property type="entry name" value="6PGDH_NADP-bd"/>
</dbReference>
<dbReference type="STRING" id="394264.SAMN04488040_1154"/>
<keyword evidence="2" id="KW-0520">NAD</keyword>
<dbReference type="SUPFAM" id="SSF48179">
    <property type="entry name" value="6-phosphogluconate dehydrogenase C-terminal domain-like"/>
    <property type="match status" value="1"/>
</dbReference>
<name>A0A1I6R034_9RHOB</name>
<evidence type="ECO:0000313" key="7">
    <source>
        <dbReference type="Proteomes" id="UP000199239"/>
    </source>
</evidence>
<dbReference type="AlphaFoldDB" id="A0A1I6R034"/>
<dbReference type="PANTHER" id="PTHR43060">
    <property type="entry name" value="3-HYDROXYISOBUTYRATE DEHYDROGENASE-LIKE 1, MITOCHONDRIAL-RELATED"/>
    <property type="match status" value="1"/>
</dbReference>
<dbReference type="Proteomes" id="UP000199239">
    <property type="component" value="Unassembled WGS sequence"/>
</dbReference>
<dbReference type="PANTHER" id="PTHR43060:SF15">
    <property type="entry name" value="3-HYDROXYISOBUTYRATE DEHYDROGENASE-LIKE 1, MITOCHONDRIAL-RELATED"/>
    <property type="match status" value="1"/>
</dbReference>
<dbReference type="GO" id="GO:0016491">
    <property type="term" value="F:oxidoreductase activity"/>
    <property type="evidence" value="ECO:0007669"/>
    <property type="project" value="UniProtKB-KW"/>
</dbReference>
<accession>A0A1I6R034</accession>
<feature type="domain" description="3-hydroxyisobutyrate dehydrogenase-like NAD-binding" evidence="5">
    <location>
        <begin position="165"/>
        <end position="274"/>
    </location>
</feature>
<dbReference type="GO" id="GO:0050661">
    <property type="term" value="F:NADP binding"/>
    <property type="evidence" value="ECO:0007669"/>
    <property type="project" value="InterPro"/>
</dbReference>
<reference evidence="7" key="1">
    <citation type="submission" date="2016-10" db="EMBL/GenBank/DDBJ databases">
        <authorList>
            <person name="Varghese N."/>
            <person name="Submissions S."/>
        </authorList>
    </citation>
    <scope>NUCLEOTIDE SEQUENCE [LARGE SCALE GENOMIC DNA]</scope>
    <source>
        <strain evidence="7">DSM 23422</strain>
    </source>
</reference>
<dbReference type="SUPFAM" id="SSF51735">
    <property type="entry name" value="NAD(P)-binding Rossmann-fold domains"/>
    <property type="match status" value="1"/>
</dbReference>
<dbReference type="Pfam" id="PF14833">
    <property type="entry name" value="NAD_binding_11"/>
    <property type="match status" value="1"/>
</dbReference>
<sequence length="303" mass="31299">MKVGVIGLGDMGSGLAKNLIANGFETHGLDLDPVRVAAFKDLGGQVLTDVRSMATACHVVFVMVMNGDQARSIILGPDGLALNMANGSAIILTATIQPHEAREIGKDMAGSGVHLIDTPVSGGFPGAQGGTLTMMAAAPVDVLDEFAPVMQAVSANIHRVGTAPGDGQTVKACLQSLIGAQFSATFEAAALAAKAGVSGQVLLDVFSTSSAGCGVVNNALEKIIDRQFEGTGSSIHTMHKDLTISMGLGEELGVPLHTAAAAMQLFHAGRTRYPDGDNWVCTRVIEDIIGAELHRDSAKKTRD</sequence>
<evidence type="ECO:0000313" key="6">
    <source>
        <dbReference type="EMBL" id="SFS58035.1"/>
    </source>
</evidence>
<evidence type="ECO:0000259" key="5">
    <source>
        <dbReference type="Pfam" id="PF14833"/>
    </source>
</evidence>
<feature type="domain" description="6-phosphogluconate dehydrogenase NADP-binding" evidence="4">
    <location>
        <begin position="2"/>
        <end position="161"/>
    </location>
</feature>
<dbReference type="InterPro" id="IPR008927">
    <property type="entry name" value="6-PGluconate_DH-like_C_sf"/>
</dbReference>
<gene>
    <name evidence="6" type="ORF">SAMN04488040_1154</name>
</gene>
<keyword evidence="1" id="KW-0560">Oxidoreductase</keyword>
<dbReference type="EMBL" id="FPAJ01000001">
    <property type="protein sequence ID" value="SFS58035.1"/>
    <property type="molecule type" value="Genomic_DNA"/>
</dbReference>
<dbReference type="InterPro" id="IPR013328">
    <property type="entry name" value="6PGD_dom2"/>
</dbReference>
<evidence type="ECO:0000256" key="3">
    <source>
        <dbReference type="PIRSR" id="PIRSR000103-1"/>
    </source>
</evidence>
<evidence type="ECO:0000259" key="4">
    <source>
        <dbReference type="Pfam" id="PF03446"/>
    </source>
</evidence>
<dbReference type="InterPro" id="IPR029154">
    <property type="entry name" value="HIBADH-like_NADP-bd"/>
</dbReference>
<dbReference type="InterPro" id="IPR036291">
    <property type="entry name" value="NAD(P)-bd_dom_sf"/>
</dbReference>
<feature type="active site" evidence="3">
    <location>
        <position position="171"/>
    </location>
</feature>
<dbReference type="OrthoDB" id="9812907at2"/>
<dbReference type="GO" id="GO:0051287">
    <property type="term" value="F:NAD binding"/>
    <property type="evidence" value="ECO:0007669"/>
    <property type="project" value="InterPro"/>
</dbReference>